<protein>
    <submittedName>
        <fullName evidence="1">Uncharacterized protein</fullName>
    </submittedName>
</protein>
<proteinExistence type="predicted"/>
<dbReference type="Proteomes" id="UP001303046">
    <property type="component" value="Unassembled WGS sequence"/>
</dbReference>
<comment type="caution">
    <text evidence="1">The sequence shown here is derived from an EMBL/GenBank/DDBJ whole genome shotgun (WGS) entry which is preliminary data.</text>
</comment>
<organism evidence="1 2">
    <name type="scientific">Necator americanus</name>
    <name type="common">Human hookworm</name>
    <dbReference type="NCBI Taxonomy" id="51031"/>
    <lineage>
        <taxon>Eukaryota</taxon>
        <taxon>Metazoa</taxon>
        <taxon>Ecdysozoa</taxon>
        <taxon>Nematoda</taxon>
        <taxon>Chromadorea</taxon>
        <taxon>Rhabditida</taxon>
        <taxon>Rhabditina</taxon>
        <taxon>Rhabditomorpha</taxon>
        <taxon>Strongyloidea</taxon>
        <taxon>Ancylostomatidae</taxon>
        <taxon>Bunostominae</taxon>
        <taxon>Necator</taxon>
    </lineage>
</organism>
<name>A0ABR1CE66_NECAM</name>
<dbReference type="EMBL" id="JAVFWL010000002">
    <property type="protein sequence ID" value="KAK6736409.1"/>
    <property type="molecule type" value="Genomic_DNA"/>
</dbReference>
<gene>
    <name evidence="1" type="primary">Necator_chrII.g7014</name>
    <name evidence="1" type="ORF">RB195_019221</name>
</gene>
<sequence length="178" mass="19916">MGDRWVHNKTNTAYISRRNLLYTNDECTVIHLSYVAPSVLGLLQSKKFENLTRSAAPRRACRSASVDCSRVVSTQSETVSMVQNQWRPEQPEICSLLTDRHTVRQSPTKRPPMTGLAFPTGRCPTYVDRGATSRHFAREVGMSDVSNNEQRWLTLHITANVQASSPSSEPKAEEAALL</sequence>
<reference evidence="1 2" key="1">
    <citation type="submission" date="2023-08" db="EMBL/GenBank/DDBJ databases">
        <title>A Necator americanus chromosomal reference genome.</title>
        <authorList>
            <person name="Ilik V."/>
            <person name="Petrzelkova K.J."/>
            <person name="Pardy F."/>
            <person name="Fuh T."/>
            <person name="Niatou-Singa F.S."/>
            <person name="Gouil Q."/>
            <person name="Baker L."/>
            <person name="Ritchie M.E."/>
            <person name="Jex A.R."/>
            <person name="Gazzola D."/>
            <person name="Li H."/>
            <person name="Toshio Fujiwara R."/>
            <person name="Zhan B."/>
            <person name="Aroian R.V."/>
            <person name="Pafco B."/>
            <person name="Schwarz E.M."/>
        </authorList>
    </citation>
    <scope>NUCLEOTIDE SEQUENCE [LARGE SCALE GENOMIC DNA]</scope>
    <source>
        <strain evidence="1 2">Aroian</strain>
        <tissue evidence="1">Whole animal</tissue>
    </source>
</reference>
<evidence type="ECO:0000313" key="2">
    <source>
        <dbReference type="Proteomes" id="UP001303046"/>
    </source>
</evidence>
<accession>A0ABR1CE66</accession>
<evidence type="ECO:0000313" key="1">
    <source>
        <dbReference type="EMBL" id="KAK6736409.1"/>
    </source>
</evidence>
<keyword evidence="2" id="KW-1185">Reference proteome</keyword>